<dbReference type="eggNOG" id="ENOG502SS3X">
    <property type="taxonomic scope" value="Eukaryota"/>
</dbReference>
<feature type="region of interest" description="Disordered" evidence="1">
    <location>
        <begin position="1"/>
        <end position="25"/>
    </location>
</feature>
<dbReference type="OMA" id="YAWGSTR"/>
<dbReference type="InterPro" id="IPR010730">
    <property type="entry name" value="HET"/>
</dbReference>
<dbReference type="Pfam" id="PF06985">
    <property type="entry name" value="HET"/>
    <property type="match status" value="1"/>
</dbReference>
<feature type="domain" description="Heterokaryon incompatibility" evidence="2">
    <location>
        <begin position="132"/>
        <end position="338"/>
    </location>
</feature>
<dbReference type="GeneID" id="13284886"/>
<dbReference type="Proteomes" id="UP000002668">
    <property type="component" value="Genome"/>
</dbReference>
<dbReference type="EMBL" id="FP929116">
    <property type="protein sequence ID" value="CBX93664.1"/>
    <property type="molecule type" value="Genomic_DNA"/>
</dbReference>
<name>E4ZQZ9_LEPMJ</name>
<evidence type="ECO:0000313" key="3">
    <source>
        <dbReference type="EMBL" id="CBX93664.1"/>
    </source>
</evidence>
<proteinExistence type="predicted"/>
<feature type="region of interest" description="Disordered" evidence="1">
    <location>
        <begin position="243"/>
        <end position="301"/>
    </location>
</feature>
<dbReference type="HOGENOM" id="CLU_004184_7_4_1"/>
<keyword evidence="4" id="KW-1185">Reference proteome</keyword>
<dbReference type="STRING" id="985895.E4ZQZ9"/>
<accession>E4ZQZ9</accession>
<organism evidence="4">
    <name type="scientific">Leptosphaeria maculans (strain JN3 / isolate v23.1.3 / race Av1-4-5-6-7-8)</name>
    <name type="common">Blackleg fungus</name>
    <name type="synonym">Phoma lingam</name>
    <dbReference type="NCBI Taxonomy" id="985895"/>
    <lineage>
        <taxon>Eukaryota</taxon>
        <taxon>Fungi</taxon>
        <taxon>Dikarya</taxon>
        <taxon>Ascomycota</taxon>
        <taxon>Pezizomycotina</taxon>
        <taxon>Dothideomycetes</taxon>
        <taxon>Pleosporomycetidae</taxon>
        <taxon>Pleosporales</taxon>
        <taxon>Pleosporineae</taxon>
        <taxon>Leptosphaeriaceae</taxon>
        <taxon>Plenodomus</taxon>
        <taxon>Plenodomus lingam/Leptosphaeria maculans species complex</taxon>
    </lineage>
</organism>
<protein>
    <recommendedName>
        <fullName evidence="2">Heterokaryon incompatibility domain-containing protein</fullName>
    </recommendedName>
</protein>
<dbReference type="OrthoDB" id="3557394at2759"/>
<dbReference type="PANTHER" id="PTHR24148:SF73">
    <property type="entry name" value="HET DOMAIN PROTEIN (AFU_ORTHOLOGUE AFUA_8G01020)"/>
    <property type="match status" value="1"/>
</dbReference>
<sequence>MFTVDTSKPPTVLTGLATTHTGTSLTDHGRRLVHIVRQRNAHRIVSSRHSPPMSAQEVPHRPVLSALVTSSEDLAGPQASHNPLDKIGDDDLSVQTPGEPKDLIRVLDVHAGQGDSITCTLRTCSLHSPEAYETLSYVWGYGPKCKTIYMTQRKDMAVTQGLYDALVRLRHPTTSRTLWIDQLCIDQENMAEKNHQVNLMTKIYKNCTQCLIWFGEIPACLSVQSAQGVFDIITLLAENYTSPSSSPSSSCSSPPTSSSPSSSSSWLTISRTNSRTPSPSSSRSSSRSSSSSAFSQPTPPPIYIPPSIATRSLIDATQHAFHVFMSNPWWNRIWTVQEAVLPPTLLLHWGPLNIPWSTIVTASRAGWFEWPPPIHSFDMASFKPVVLGLDLTKEGETPLETLHRWRYRDALDPRDKVYALGGLLDPEYPIPSITNCDYTIDVATLYANVTLDLIEWVEGLECLVGLKMQRSSDLPSWAIDFRRCDLVNDGYAWWDPSFRYDWFNASGEVEWAEERMRCNGTVLSLQGVRVGVVEGVGEARICENVDNTEYEELLAQLSGSKALLGVYLSTESVDRTYPDDEISYQEAFWRTAIGDLVTDETPQRRATDEDVQLVARFLEDEDMDTEVVYSLRCMLMNHAFFLTREGYMGIGPTDIMPGDEVWILAGGSVPFVLRPTGLVDRSASSSPQYASGHMLVGGSYVHGFMDGEAEEVLIKNLIEVHLH</sequence>
<dbReference type="VEuPathDB" id="FungiDB:LEMA_P033380.1"/>
<feature type="compositionally biased region" description="Low complexity" evidence="1">
    <location>
        <begin position="243"/>
        <end position="296"/>
    </location>
</feature>
<feature type="compositionally biased region" description="Polar residues" evidence="1">
    <location>
        <begin position="16"/>
        <end position="25"/>
    </location>
</feature>
<dbReference type="InterPro" id="IPR052895">
    <property type="entry name" value="HetReg/Transcr_Mod"/>
</dbReference>
<dbReference type="Pfam" id="PF26639">
    <property type="entry name" value="Het-6_barrel"/>
    <property type="match status" value="1"/>
</dbReference>
<dbReference type="PANTHER" id="PTHR24148">
    <property type="entry name" value="ANKYRIN REPEAT DOMAIN-CONTAINING PROTEIN 39 HOMOLOG-RELATED"/>
    <property type="match status" value="1"/>
</dbReference>
<dbReference type="AlphaFoldDB" id="E4ZQZ9"/>
<evidence type="ECO:0000313" key="4">
    <source>
        <dbReference type="Proteomes" id="UP000002668"/>
    </source>
</evidence>
<gene>
    <name evidence="3" type="ORF">LEMA_P033380.1</name>
</gene>
<reference evidence="4" key="1">
    <citation type="journal article" date="2011" name="Nat. Commun.">
        <title>Effector diversification within compartments of the Leptosphaeria maculans genome affected by Repeat-Induced Point mutations.</title>
        <authorList>
            <person name="Rouxel T."/>
            <person name="Grandaubert J."/>
            <person name="Hane J.K."/>
            <person name="Hoede C."/>
            <person name="van de Wouw A.P."/>
            <person name="Couloux A."/>
            <person name="Dominguez V."/>
            <person name="Anthouard V."/>
            <person name="Bally P."/>
            <person name="Bourras S."/>
            <person name="Cozijnsen A.J."/>
            <person name="Ciuffetti L.M."/>
            <person name="Degrave A."/>
            <person name="Dilmaghani A."/>
            <person name="Duret L."/>
            <person name="Fudal I."/>
            <person name="Goodwin S.B."/>
            <person name="Gout L."/>
            <person name="Glaser N."/>
            <person name="Linglin J."/>
            <person name="Kema G.H.J."/>
            <person name="Lapalu N."/>
            <person name="Lawrence C.B."/>
            <person name="May K."/>
            <person name="Meyer M."/>
            <person name="Ollivier B."/>
            <person name="Poulain J."/>
            <person name="Schoch C.L."/>
            <person name="Simon A."/>
            <person name="Spatafora J.W."/>
            <person name="Stachowiak A."/>
            <person name="Turgeon B.G."/>
            <person name="Tyler B.M."/>
            <person name="Vincent D."/>
            <person name="Weissenbach J."/>
            <person name="Amselem J."/>
            <person name="Quesneville H."/>
            <person name="Oliver R.P."/>
            <person name="Wincker P."/>
            <person name="Balesdent M.-H."/>
            <person name="Howlett B.J."/>
        </authorList>
    </citation>
    <scope>NUCLEOTIDE SEQUENCE [LARGE SCALE GENOMIC DNA]</scope>
    <source>
        <strain evidence="4">JN3 / isolate v23.1.3 / race Av1-4-5-6-7-8</strain>
    </source>
</reference>
<dbReference type="InParanoid" id="E4ZQZ9"/>
<evidence type="ECO:0000256" key="1">
    <source>
        <dbReference type="SAM" id="MobiDB-lite"/>
    </source>
</evidence>
<evidence type="ECO:0000259" key="2">
    <source>
        <dbReference type="Pfam" id="PF06985"/>
    </source>
</evidence>